<sequence>MEGLNIYHVNIEAESRLSKGVYCPPLTVHFE</sequence>
<organism evidence="1">
    <name type="scientific">Anguilla anguilla</name>
    <name type="common">European freshwater eel</name>
    <name type="synonym">Muraena anguilla</name>
    <dbReference type="NCBI Taxonomy" id="7936"/>
    <lineage>
        <taxon>Eukaryota</taxon>
        <taxon>Metazoa</taxon>
        <taxon>Chordata</taxon>
        <taxon>Craniata</taxon>
        <taxon>Vertebrata</taxon>
        <taxon>Euteleostomi</taxon>
        <taxon>Actinopterygii</taxon>
        <taxon>Neopterygii</taxon>
        <taxon>Teleostei</taxon>
        <taxon>Anguilliformes</taxon>
        <taxon>Anguillidae</taxon>
        <taxon>Anguilla</taxon>
    </lineage>
</organism>
<reference evidence="1" key="1">
    <citation type="submission" date="2014-11" db="EMBL/GenBank/DDBJ databases">
        <authorList>
            <person name="Amaro Gonzalez C."/>
        </authorList>
    </citation>
    <scope>NUCLEOTIDE SEQUENCE</scope>
</reference>
<proteinExistence type="predicted"/>
<dbReference type="EMBL" id="GBXM01005595">
    <property type="protein sequence ID" value="JAI02983.1"/>
    <property type="molecule type" value="Transcribed_RNA"/>
</dbReference>
<accession>A0A0E9XJT1</accession>
<dbReference type="AlphaFoldDB" id="A0A0E9XJT1"/>
<evidence type="ECO:0000313" key="1">
    <source>
        <dbReference type="EMBL" id="JAI02983.1"/>
    </source>
</evidence>
<protein>
    <submittedName>
        <fullName evidence="1">Uncharacterized protein</fullName>
    </submittedName>
</protein>
<name>A0A0E9XJT1_ANGAN</name>
<reference evidence="1" key="2">
    <citation type="journal article" date="2015" name="Fish Shellfish Immunol.">
        <title>Early steps in the European eel (Anguilla anguilla)-Vibrio vulnificus interaction in the gills: Role of the RtxA13 toxin.</title>
        <authorList>
            <person name="Callol A."/>
            <person name="Pajuelo D."/>
            <person name="Ebbesson L."/>
            <person name="Teles M."/>
            <person name="MacKenzie S."/>
            <person name="Amaro C."/>
        </authorList>
    </citation>
    <scope>NUCLEOTIDE SEQUENCE</scope>
</reference>